<organism evidence="1 2">
    <name type="scientific">Syncephalis pseudoplumigaleata</name>
    <dbReference type="NCBI Taxonomy" id="1712513"/>
    <lineage>
        <taxon>Eukaryota</taxon>
        <taxon>Fungi</taxon>
        <taxon>Fungi incertae sedis</taxon>
        <taxon>Zoopagomycota</taxon>
        <taxon>Zoopagomycotina</taxon>
        <taxon>Zoopagomycetes</taxon>
        <taxon>Zoopagales</taxon>
        <taxon>Piptocephalidaceae</taxon>
        <taxon>Syncephalis</taxon>
    </lineage>
</organism>
<dbReference type="PANTHER" id="PTHR12126:SF11">
    <property type="entry name" value="NADH DEHYDROGENASE [UBIQUINONE] 1 ALPHA SUBCOMPLEX SUBUNIT 9, MITOCHONDRIAL"/>
    <property type="match status" value="1"/>
</dbReference>
<reference evidence="2" key="1">
    <citation type="journal article" date="2018" name="Nat. Microbiol.">
        <title>Leveraging single-cell genomics to expand the fungal tree of life.</title>
        <authorList>
            <person name="Ahrendt S.R."/>
            <person name="Quandt C.A."/>
            <person name="Ciobanu D."/>
            <person name="Clum A."/>
            <person name="Salamov A."/>
            <person name="Andreopoulos B."/>
            <person name="Cheng J.F."/>
            <person name="Woyke T."/>
            <person name="Pelin A."/>
            <person name="Henrissat B."/>
            <person name="Reynolds N.K."/>
            <person name="Benny G.L."/>
            <person name="Smith M.E."/>
            <person name="James T.Y."/>
            <person name="Grigoriev I.V."/>
        </authorList>
    </citation>
    <scope>NUCLEOTIDE SEQUENCE [LARGE SCALE GENOMIC DNA]</scope>
    <source>
        <strain evidence="2">Benny S71-1</strain>
    </source>
</reference>
<evidence type="ECO:0000313" key="2">
    <source>
        <dbReference type="Proteomes" id="UP000278143"/>
    </source>
</evidence>
<protein>
    <submittedName>
        <fullName evidence="1">Uncharacterized protein</fullName>
    </submittedName>
</protein>
<dbReference type="EMBL" id="KZ990812">
    <property type="protein sequence ID" value="RKP23629.1"/>
    <property type="molecule type" value="Genomic_DNA"/>
</dbReference>
<accession>A0A4V1J130</accession>
<dbReference type="Gene3D" id="3.40.50.720">
    <property type="entry name" value="NAD(P)-binding Rossmann-like Domain"/>
    <property type="match status" value="1"/>
</dbReference>
<sequence>MASYGRGNHIFVHNQNQKLRPVNVMDVALALEVMLKAESTMGHCYELYGPDELTYSQVEEIVYDLLLERRSRLRLPKQAALMLASFQEKLPWSMTSRDQVLRMFIDDQPTASAKTFADLYIEPARLEDTALPTVRSYRSGIYYELAPTETAEFRKSKPAKEYHTVW</sequence>
<dbReference type="InterPro" id="IPR051207">
    <property type="entry name" value="ComplexI_NDUFA9_subunit"/>
</dbReference>
<dbReference type="PANTHER" id="PTHR12126">
    <property type="entry name" value="NADH-UBIQUINONE OXIDOREDUCTASE 39 KDA SUBUNIT-RELATED"/>
    <property type="match status" value="1"/>
</dbReference>
<dbReference type="AlphaFoldDB" id="A0A4V1J130"/>
<evidence type="ECO:0000313" key="1">
    <source>
        <dbReference type="EMBL" id="RKP23629.1"/>
    </source>
</evidence>
<gene>
    <name evidence="1" type="ORF">SYNPS1DRAFT_24302</name>
</gene>
<dbReference type="SUPFAM" id="SSF51735">
    <property type="entry name" value="NAD(P)-binding Rossmann-fold domains"/>
    <property type="match status" value="1"/>
</dbReference>
<dbReference type="OrthoDB" id="275457at2759"/>
<dbReference type="GO" id="GO:0044877">
    <property type="term" value="F:protein-containing complex binding"/>
    <property type="evidence" value="ECO:0007669"/>
    <property type="project" value="TreeGrafter"/>
</dbReference>
<proteinExistence type="predicted"/>
<name>A0A4V1J130_9FUNG</name>
<dbReference type="GO" id="GO:0005739">
    <property type="term" value="C:mitochondrion"/>
    <property type="evidence" value="ECO:0007669"/>
    <property type="project" value="TreeGrafter"/>
</dbReference>
<dbReference type="InterPro" id="IPR036291">
    <property type="entry name" value="NAD(P)-bd_dom_sf"/>
</dbReference>
<dbReference type="Proteomes" id="UP000278143">
    <property type="component" value="Unassembled WGS sequence"/>
</dbReference>
<keyword evidence="2" id="KW-1185">Reference proteome</keyword>